<feature type="transmembrane region" description="Helical" evidence="8">
    <location>
        <begin position="699"/>
        <end position="719"/>
    </location>
</feature>
<dbReference type="Proteomes" id="UP000037460">
    <property type="component" value="Unassembled WGS sequence"/>
</dbReference>
<feature type="transmembrane region" description="Helical" evidence="8">
    <location>
        <begin position="669"/>
        <end position="692"/>
    </location>
</feature>
<evidence type="ECO:0000256" key="5">
    <source>
        <dbReference type="ARBA" id="ARBA00023002"/>
    </source>
</evidence>
<keyword evidence="7" id="KW-0175">Coiled coil</keyword>
<dbReference type="InterPro" id="IPR044862">
    <property type="entry name" value="Pro_4_hyd_alph_FE2OG_OXY"/>
</dbReference>
<dbReference type="GO" id="GO:0008198">
    <property type="term" value="F:ferrous iron binding"/>
    <property type="evidence" value="ECO:0007669"/>
    <property type="project" value="TreeGrafter"/>
</dbReference>
<evidence type="ECO:0000256" key="7">
    <source>
        <dbReference type="SAM" id="Coils"/>
    </source>
</evidence>
<name>A0A0M0JK11_9EUKA</name>
<keyword evidence="11" id="KW-1185">Reference proteome</keyword>
<comment type="cofactor">
    <cofactor evidence="1">
        <name>L-ascorbate</name>
        <dbReference type="ChEBI" id="CHEBI:38290"/>
    </cofactor>
</comment>
<proteinExistence type="predicted"/>
<evidence type="ECO:0000256" key="4">
    <source>
        <dbReference type="ARBA" id="ARBA00022964"/>
    </source>
</evidence>
<sequence>MEALLTGEALLGLLRRRGDELNGVCERCVAATGAHLRRPLLDRLHGRSTTWPEAPKALRVEVARLWTQIGLDIHTYAKGLAEGQRAANGSLDDYSGYLTRVVLARVTLEDTTDPSALAMEVVRPWQHSQLLTAADAPTLVSAGDVARLEADGFVLLRTRLDPRLAREFALLHRHGVISPTNSSCNPGAHGVMLRCGTAEEREQFVRQGTPALLGAIELLRAMPQQLLRAGYRYRPPPPSDSHQHARPLVTAAAVSAGSAAPSTAKDGAGAALRLQVPHTVLVSAYPPGDARYQRHLDCYGDDNARALTLILYANEDDWDVSRNGGALVARVGGEEVVVVVTPRGGQMVIFDSKRIWHEVRPSSRLRFALTLWVYGVEPLSKMAEIIDVLRYSFEHSNGFWNARTGVMCDSAPDGLHPDGRTRRRSAAITGPWAVPFGAQPPPKLQGLAPPPLPSDRSMIVPEVECFGLGDSSVPGPVFTAPHSICVARDGLHFDLHGKRDTLGEGDCDIGAIPRLVELARPDFARHGNHMGDIVDGKPETTVAVSASKSPTSFSDKIEVLNEKVAGHEKEIDKIEVLNEKVAGHENEIKIVLQRLDALEAAAAKTAEAERLRLIASEPSECLKSIGIRTWEEASKVLTVTCFCFTANTILLLGRNIGATMLLTGLSADALPYVMVLVGAFILVIMPLTAYLVSQSSSNTVLTGMTFAMIGILTGFLFMFQTGVAEEYPTIVYPMFFVVEEVVDSVLMVLFWQIGMLCFTKDEAKRLIGIVNMGAALANLANGVTVAVLIHYFSAFAILPAQMVLLLLQLIPNFICRRWIPDTESKKEEKKSSGPVVEKKCCDADAWYMNSFTQLIGVWQFITVLIFSTIEFQYNSTLANYLDANGIAQVTANLASVASVGQSFVNLLITPFLLQVAGTWAALLVTPIAYVAGEFGIMSDQTVRMVFICRSMDFIFRYTVSDNTKQILYKSVPPHQLIDARAFTDGSIKKLAPMLLGGILIVVQGVTGLGAYELVFPMAVFGVGASGGLIPLVLYLAKVSEAQPNPELL</sequence>
<feature type="transmembrane region" description="Helical" evidence="8">
    <location>
        <begin position="990"/>
        <end position="1011"/>
    </location>
</feature>
<keyword evidence="6" id="KW-0408">Iron</keyword>
<feature type="transmembrane region" description="Helical" evidence="8">
    <location>
        <begin position="854"/>
        <end position="873"/>
    </location>
</feature>
<feature type="coiled-coil region" evidence="7">
    <location>
        <begin position="557"/>
        <end position="601"/>
    </location>
</feature>
<keyword evidence="5" id="KW-0560">Oxidoreductase</keyword>
<evidence type="ECO:0000256" key="8">
    <source>
        <dbReference type="SAM" id="Phobius"/>
    </source>
</evidence>
<dbReference type="InterPro" id="IPR005123">
    <property type="entry name" value="Oxoglu/Fe-dep_dioxygenase_dom"/>
</dbReference>
<dbReference type="InterPro" id="IPR051559">
    <property type="entry name" value="HIF_prolyl_hydroxylases"/>
</dbReference>
<dbReference type="InterPro" id="IPR006620">
    <property type="entry name" value="Pro_4_hyd_alph"/>
</dbReference>
<organism evidence="10 11">
    <name type="scientific">Chrysochromulina tobinii</name>
    <dbReference type="NCBI Taxonomy" id="1460289"/>
    <lineage>
        <taxon>Eukaryota</taxon>
        <taxon>Haptista</taxon>
        <taxon>Haptophyta</taxon>
        <taxon>Prymnesiophyceae</taxon>
        <taxon>Prymnesiales</taxon>
        <taxon>Chrysochromulinaceae</taxon>
        <taxon>Chrysochromulina</taxon>
    </lineage>
</organism>
<evidence type="ECO:0000259" key="9">
    <source>
        <dbReference type="PROSITE" id="PS51471"/>
    </source>
</evidence>
<feature type="transmembrane region" description="Helical" evidence="8">
    <location>
        <begin position="766"/>
        <end position="789"/>
    </location>
</feature>
<keyword evidence="2" id="KW-0479">Metal-binding</keyword>
<dbReference type="AlphaFoldDB" id="A0A0M0JK11"/>
<dbReference type="PANTHER" id="PTHR12907:SF26">
    <property type="entry name" value="HIF PROLYL HYDROXYLASE, ISOFORM C"/>
    <property type="match status" value="1"/>
</dbReference>
<dbReference type="PROSITE" id="PS51471">
    <property type="entry name" value="FE2OG_OXY"/>
    <property type="match status" value="1"/>
</dbReference>
<keyword evidence="8" id="KW-0472">Membrane</keyword>
<feature type="transmembrane region" description="Helical" evidence="8">
    <location>
        <begin position="795"/>
        <end position="815"/>
    </location>
</feature>
<keyword evidence="8" id="KW-0812">Transmembrane</keyword>
<keyword evidence="3" id="KW-0847">Vitamin C</keyword>
<dbReference type="GO" id="GO:0071456">
    <property type="term" value="P:cellular response to hypoxia"/>
    <property type="evidence" value="ECO:0007669"/>
    <property type="project" value="TreeGrafter"/>
</dbReference>
<gene>
    <name evidence="10" type="ORF">Ctob_005768</name>
</gene>
<evidence type="ECO:0000256" key="3">
    <source>
        <dbReference type="ARBA" id="ARBA00022896"/>
    </source>
</evidence>
<dbReference type="OrthoDB" id="5952526at2759"/>
<evidence type="ECO:0000256" key="6">
    <source>
        <dbReference type="ARBA" id="ARBA00023004"/>
    </source>
</evidence>
<dbReference type="SMART" id="SM00702">
    <property type="entry name" value="P4Hc"/>
    <property type="match status" value="1"/>
</dbReference>
<feature type="domain" description="Fe2OG dioxygenase" evidence="9">
    <location>
        <begin position="276"/>
        <end position="375"/>
    </location>
</feature>
<evidence type="ECO:0000256" key="2">
    <source>
        <dbReference type="ARBA" id="ARBA00022723"/>
    </source>
</evidence>
<evidence type="ECO:0000313" key="10">
    <source>
        <dbReference type="EMBL" id="KOO26667.1"/>
    </source>
</evidence>
<feature type="transmembrane region" description="Helical" evidence="8">
    <location>
        <begin position="1017"/>
        <end position="1036"/>
    </location>
</feature>
<dbReference type="EMBL" id="JWZX01002820">
    <property type="protein sequence ID" value="KOO26667.1"/>
    <property type="molecule type" value="Genomic_DNA"/>
</dbReference>
<dbReference type="Gene3D" id="2.60.120.620">
    <property type="entry name" value="q2cbj1_9rhob like domain"/>
    <property type="match status" value="1"/>
</dbReference>
<keyword evidence="8" id="KW-1133">Transmembrane helix</keyword>
<dbReference type="GO" id="GO:0031543">
    <property type="term" value="F:peptidyl-proline dioxygenase activity"/>
    <property type="evidence" value="ECO:0007669"/>
    <property type="project" value="TreeGrafter"/>
</dbReference>
<accession>A0A0M0JK11</accession>
<feature type="transmembrane region" description="Helical" evidence="8">
    <location>
        <begin position="731"/>
        <end position="754"/>
    </location>
</feature>
<dbReference type="Pfam" id="PF13640">
    <property type="entry name" value="2OG-FeII_Oxy_3"/>
    <property type="match status" value="1"/>
</dbReference>
<dbReference type="GO" id="GO:0031418">
    <property type="term" value="F:L-ascorbic acid binding"/>
    <property type="evidence" value="ECO:0007669"/>
    <property type="project" value="UniProtKB-KW"/>
</dbReference>
<evidence type="ECO:0000256" key="1">
    <source>
        <dbReference type="ARBA" id="ARBA00001961"/>
    </source>
</evidence>
<comment type="caution">
    <text evidence="10">The sequence shown here is derived from an EMBL/GenBank/DDBJ whole genome shotgun (WGS) entry which is preliminary data.</text>
</comment>
<keyword evidence="4" id="KW-0223">Dioxygenase</keyword>
<protein>
    <recommendedName>
        <fullName evidence="9">Fe2OG dioxygenase domain-containing protein</fullName>
    </recommendedName>
</protein>
<reference evidence="11" key="1">
    <citation type="journal article" date="2015" name="PLoS Genet.">
        <title>Genome Sequence and Transcriptome Analyses of Chrysochromulina tobin: Metabolic Tools for Enhanced Algal Fitness in the Prominent Order Prymnesiales (Haptophyceae).</title>
        <authorList>
            <person name="Hovde B.T."/>
            <person name="Deodato C.R."/>
            <person name="Hunsperger H.M."/>
            <person name="Ryken S.A."/>
            <person name="Yost W."/>
            <person name="Jha R.K."/>
            <person name="Patterson J."/>
            <person name="Monnat R.J. Jr."/>
            <person name="Barlow S.B."/>
            <person name="Starkenburg S.R."/>
            <person name="Cattolico R.A."/>
        </authorList>
    </citation>
    <scope>NUCLEOTIDE SEQUENCE</scope>
    <source>
        <strain evidence="11">CCMP291</strain>
    </source>
</reference>
<dbReference type="PANTHER" id="PTHR12907">
    <property type="entry name" value="EGL NINE HOMOLOG-RELATED"/>
    <property type="match status" value="1"/>
</dbReference>
<feature type="transmembrane region" description="Helical" evidence="8">
    <location>
        <begin position="911"/>
        <end position="931"/>
    </location>
</feature>
<evidence type="ECO:0000313" key="11">
    <source>
        <dbReference type="Proteomes" id="UP000037460"/>
    </source>
</evidence>